<reference evidence="5 6" key="1">
    <citation type="journal article" date="2016" name="Nat. Commun.">
        <title>Thousands of microbial genomes shed light on interconnected biogeochemical processes in an aquifer system.</title>
        <authorList>
            <person name="Anantharaman K."/>
            <person name="Brown C.T."/>
            <person name="Hug L.A."/>
            <person name="Sharon I."/>
            <person name="Castelle C.J."/>
            <person name="Probst A.J."/>
            <person name="Thomas B.C."/>
            <person name="Singh A."/>
            <person name="Wilkins M.J."/>
            <person name="Karaoz U."/>
            <person name="Brodie E.L."/>
            <person name="Williams K.H."/>
            <person name="Hubbard S.S."/>
            <person name="Banfield J.F."/>
        </authorList>
    </citation>
    <scope>NUCLEOTIDE SEQUENCE [LARGE SCALE GENOMIC DNA]</scope>
</reference>
<dbReference type="InterPro" id="IPR001845">
    <property type="entry name" value="HTH_ArsR_DNA-bd_dom"/>
</dbReference>
<dbReference type="Proteomes" id="UP000178587">
    <property type="component" value="Unassembled WGS sequence"/>
</dbReference>
<dbReference type="InterPro" id="IPR011991">
    <property type="entry name" value="ArsR-like_HTH"/>
</dbReference>
<evidence type="ECO:0000259" key="4">
    <source>
        <dbReference type="PROSITE" id="PS50987"/>
    </source>
</evidence>
<dbReference type="InterPro" id="IPR051011">
    <property type="entry name" value="Metal_resp_trans_reg"/>
</dbReference>
<dbReference type="PROSITE" id="PS50987">
    <property type="entry name" value="HTH_ARSR_2"/>
    <property type="match status" value="1"/>
</dbReference>
<dbReference type="STRING" id="1798507.A3A34_01215"/>
<protein>
    <recommendedName>
        <fullName evidence="4">HTH arsR-type domain-containing protein</fullName>
    </recommendedName>
</protein>
<dbReference type="CDD" id="cd00090">
    <property type="entry name" value="HTH_ARSR"/>
    <property type="match status" value="1"/>
</dbReference>
<dbReference type="GO" id="GO:0003677">
    <property type="term" value="F:DNA binding"/>
    <property type="evidence" value="ECO:0007669"/>
    <property type="project" value="UniProtKB-KW"/>
</dbReference>
<keyword evidence="3" id="KW-0804">Transcription</keyword>
<accession>A0A1F6EJQ7</accession>
<dbReference type="InterPro" id="IPR000835">
    <property type="entry name" value="HTH_MarR-typ"/>
</dbReference>
<evidence type="ECO:0000256" key="3">
    <source>
        <dbReference type="ARBA" id="ARBA00023163"/>
    </source>
</evidence>
<organism evidence="5 6">
    <name type="scientific">Candidatus Kaiserbacteria bacterium RIFCSPLOWO2_01_FULL_50_24</name>
    <dbReference type="NCBI Taxonomy" id="1798507"/>
    <lineage>
        <taxon>Bacteria</taxon>
        <taxon>Candidatus Kaiseribacteriota</taxon>
    </lineage>
</organism>
<dbReference type="Gene3D" id="1.10.10.10">
    <property type="entry name" value="Winged helix-like DNA-binding domain superfamily/Winged helix DNA-binding domain"/>
    <property type="match status" value="1"/>
</dbReference>
<dbReference type="PANTHER" id="PTHR43132:SF6">
    <property type="entry name" value="HTH-TYPE TRANSCRIPTIONAL REPRESSOR CZRA"/>
    <property type="match status" value="1"/>
</dbReference>
<comment type="caution">
    <text evidence="5">The sequence shown here is derived from an EMBL/GenBank/DDBJ whole genome shotgun (WGS) entry which is preliminary data.</text>
</comment>
<evidence type="ECO:0000256" key="1">
    <source>
        <dbReference type="ARBA" id="ARBA00023015"/>
    </source>
</evidence>
<dbReference type="SMART" id="SM00418">
    <property type="entry name" value="HTH_ARSR"/>
    <property type="match status" value="1"/>
</dbReference>
<dbReference type="AlphaFoldDB" id="A0A1F6EJQ7"/>
<dbReference type="InterPro" id="IPR036390">
    <property type="entry name" value="WH_DNA-bd_sf"/>
</dbReference>
<evidence type="ECO:0000313" key="6">
    <source>
        <dbReference type="Proteomes" id="UP000178587"/>
    </source>
</evidence>
<dbReference type="GO" id="GO:0003700">
    <property type="term" value="F:DNA-binding transcription factor activity"/>
    <property type="evidence" value="ECO:0007669"/>
    <property type="project" value="InterPro"/>
</dbReference>
<dbReference type="SUPFAM" id="SSF46785">
    <property type="entry name" value="Winged helix' DNA-binding domain"/>
    <property type="match status" value="1"/>
</dbReference>
<dbReference type="PANTHER" id="PTHR43132">
    <property type="entry name" value="ARSENICAL RESISTANCE OPERON REPRESSOR ARSR-RELATED"/>
    <property type="match status" value="1"/>
</dbReference>
<sequence length="97" mass="11076">MDKRGYRNIERIFKGVASHRRAQIMDTLAKEPELSVTDIAERLSIDFRTASEHTRKLVLSGLIMKRHDATAVRHGLTERGKTILKFCRTLVISEGAR</sequence>
<keyword evidence="2" id="KW-0238">DNA-binding</keyword>
<evidence type="ECO:0000256" key="2">
    <source>
        <dbReference type="ARBA" id="ARBA00023125"/>
    </source>
</evidence>
<proteinExistence type="predicted"/>
<gene>
    <name evidence="5" type="ORF">A3A34_01215</name>
</gene>
<keyword evidence="1" id="KW-0805">Transcription regulation</keyword>
<feature type="domain" description="HTH arsR-type" evidence="4">
    <location>
        <begin position="1"/>
        <end position="97"/>
    </location>
</feature>
<dbReference type="InterPro" id="IPR036388">
    <property type="entry name" value="WH-like_DNA-bd_sf"/>
</dbReference>
<dbReference type="EMBL" id="MFLU01000017">
    <property type="protein sequence ID" value="OGG73542.1"/>
    <property type="molecule type" value="Genomic_DNA"/>
</dbReference>
<dbReference type="Pfam" id="PF01047">
    <property type="entry name" value="MarR"/>
    <property type="match status" value="1"/>
</dbReference>
<evidence type="ECO:0000313" key="5">
    <source>
        <dbReference type="EMBL" id="OGG73542.1"/>
    </source>
</evidence>
<name>A0A1F6EJQ7_9BACT</name>